<name>D8T149_SELML</name>
<gene>
    <name evidence="2" type="ORF">SELMODRAFT_427923</name>
</gene>
<feature type="transmembrane region" description="Helical" evidence="1">
    <location>
        <begin position="61"/>
        <end position="90"/>
    </location>
</feature>
<keyword evidence="1" id="KW-0472">Membrane</keyword>
<dbReference type="InParanoid" id="D8T149"/>
<dbReference type="AlphaFoldDB" id="D8T149"/>
<evidence type="ECO:0000313" key="2">
    <source>
        <dbReference type="EMBL" id="EFJ09575.1"/>
    </source>
</evidence>
<organism evidence="3">
    <name type="scientific">Selaginella moellendorffii</name>
    <name type="common">Spikemoss</name>
    <dbReference type="NCBI Taxonomy" id="88036"/>
    <lineage>
        <taxon>Eukaryota</taxon>
        <taxon>Viridiplantae</taxon>
        <taxon>Streptophyta</taxon>
        <taxon>Embryophyta</taxon>
        <taxon>Tracheophyta</taxon>
        <taxon>Lycopodiopsida</taxon>
        <taxon>Selaginellales</taxon>
        <taxon>Selaginellaceae</taxon>
        <taxon>Selaginella</taxon>
    </lineage>
</organism>
<reference evidence="2 3" key="1">
    <citation type="journal article" date="2011" name="Science">
        <title>The Selaginella genome identifies genetic changes associated with the evolution of vascular plants.</title>
        <authorList>
            <person name="Banks J.A."/>
            <person name="Nishiyama T."/>
            <person name="Hasebe M."/>
            <person name="Bowman J.L."/>
            <person name="Gribskov M."/>
            <person name="dePamphilis C."/>
            <person name="Albert V.A."/>
            <person name="Aono N."/>
            <person name="Aoyama T."/>
            <person name="Ambrose B.A."/>
            <person name="Ashton N.W."/>
            <person name="Axtell M.J."/>
            <person name="Barker E."/>
            <person name="Barker M.S."/>
            <person name="Bennetzen J.L."/>
            <person name="Bonawitz N.D."/>
            <person name="Chapple C."/>
            <person name="Cheng C."/>
            <person name="Correa L.G."/>
            <person name="Dacre M."/>
            <person name="DeBarry J."/>
            <person name="Dreyer I."/>
            <person name="Elias M."/>
            <person name="Engstrom E.M."/>
            <person name="Estelle M."/>
            <person name="Feng L."/>
            <person name="Finet C."/>
            <person name="Floyd S.K."/>
            <person name="Frommer W.B."/>
            <person name="Fujita T."/>
            <person name="Gramzow L."/>
            <person name="Gutensohn M."/>
            <person name="Harholt J."/>
            <person name="Hattori M."/>
            <person name="Heyl A."/>
            <person name="Hirai T."/>
            <person name="Hiwatashi Y."/>
            <person name="Ishikawa M."/>
            <person name="Iwata M."/>
            <person name="Karol K.G."/>
            <person name="Koehler B."/>
            <person name="Kolukisaoglu U."/>
            <person name="Kubo M."/>
            <person name="Kurata T."/>
            <person name="Lalonde S."/>
            <person name="Li K."/>
            <person name="Li Y."/>
            <person name="Litt A."/>
            <person name="Lyons E."/>
            <person name="Manning G."/>
            <person name="Maruyama T."/>
            <person name="Michael T.P."/>
            <person name="Mikami K."/>
            <person name="Miyazaki S."/>
            <person name="Morinaga S."/>
            <person name="Murata T."/>
            <person name="Mueller-Roeber B."/>
            <person name="Nelson D.R."/>
            <person name="Obara M."/>
            <person name="Oguri Y."/>
            <person name="Olmstead R.G."/>
            <person name="Onodera N."/>
            <person name="Petersen B.L."/>
            <person name="Pils B."/>
            <person name="Prigge M."/>
            <person name="Rensing S.A."/>
            <person name="Riano-Pachon D.M."/>
            <person name="Roberts A.W."/>
            <person name="Sato Y."/>
            <person name="Scheller H.V."/>
            <person name="Schulz B."/>
            <person name="Schulz C."/>
            <person name="Shakirov E.V."/>
            <person name="Shibagaki N."/>
            <person name="Shinohara N."/>
            <person name="Shippen D.E."/>
            <person name="Soerensen I."/>
            <person name="Sotooka R."/>
            <person name="Sugimoto N."/>
            <person name="Sugita M."/>
            <person name="Sumikawa N."/>
            <person name="Tanurdzic M."/>
            <person name="Theissen G."/>
            <person name="Ulvskov P."/>
            <person name="Wakazuki S."/>
            <person name="Weng J.K."/>
            <person name="Willats W.W."/>
            <person name="Wipf D."/>
            <person name="Wolf P.G."/>
            <person name="Yang L."/>
            <person name="Zimmer A.D."/>
            <person name="Zhu Q."/>
            <person name="Mitros T."/>
            <person name="Hellsten U."/>
            <person name="Loque D."/>
            <person name="Otillar R."/>
            <person name="Salamov A."/>
            <person name="Schmutz J."/>
            <person name="Shapiro H."/>
            <person name="Lindquist E."/>
            <person name="Lucas S."/>
            <person name="Rokhsar D."/>
            <person name="Grigoriev I.V."/>
        </authorList>
    </citation>
    <scope>NUCLEOTIDE SEQUENCE [LARGE SCALE GENOMIC DNA]</scope>
</reference>
<keyword evidence="3" id="KW-1185">Reference proteome</keyword>
<dbReference type="EMBL" id="GL377661">
    <property type="protein sequence ID" value="EFJ09575.1"/>
    <property type="molecule type" value="Genomic_DNA"/>
</dbReference>
<accession>D8T149</accession>
<proteinExistence type="predicted"/>
<dbReference type="Gramene" id="EFJ09575">
    <property type="protein sequence ID" value="EFJ09575"/>
    <property type="gene ID" value="SELMODRAFT_427923"/>
</dbReference>
<dbReference type="KEGG" id="smo:SELMODRAFT_427923"/>
<keyword evidence="1" id="KW-1133">Transmembrane helix</keyword>
<sequence length="391" mass="43232">MDRPPSFQTLLELGRRSTLSTTTTIAIMQRWSSRNSQALTRAATTRNRQELTTLPVTLADVLMVFVIIIFHIIVLVIIIYIITFCLICLITTSASSPLLEESSHLGKSRDERRDVYKLHVVSHQAKNQAQPRPARHLLELVLAVAKEDRREVVAGAPVREIKLGALPSLADRKSPAAVSRARWKSQDHRRKHAIFLLRVPVELEVAASLGREWKINLLSAFHQEQHWHPKLCYIDLTSGGEDLAVAPQRLVEDGNLVSRSFTTFRKDTCFLGGPGRSGDKQVIAVGYVPMASCSCGPMCGIHGGDINDYVPDVAVCNPRTGFHRELPTDLNNTPDSAHTYGQMKLEMSGNHISSAFTCFAHNQVISTPFILGTRAATPPLVYSVSRLASST</sequence>
<dbReference type="HOGENOM" id="CLU_706759_0_0_1"/>
<protein>
    <submittedName>
        <fullName evidence="2">Uncharacterized protein</fullName>
    </submittedName>
</protein>
<evidence type="ECO:0000256" key="1">
    <source>
        <dbReference type="SAM" id="Phobius"/>
    </source>
</evidence>
<dbReference type="Proteomes" id="UP000001514">
    <property type="component" value="Unassembled WGS sequence"/>
</dbReference>
<keyword evidence="1" id="KW-0812">Transmembrane</keyword>
<evidence type="ECO:0000313" key="3">
    <source>
        <dbReference type="Proteomes" id="UP000001514"/>
    </source>
</evidence>